<dbReference type="Pfam" id="PF13556">
    <property type="entry name" value="HTH_30"/>
    <property type="match status" value="1"/>
</dbReference>
<reference evidence="3 4" key="1">
    <citation type="submission" date="2018-06" db="EMBL/GenBank/DDBJ databases">
        <title>Genomic Encyclopedia of Type Strains, Phase I: the one thousand microbial genomes (KMG-I) project.</title>
        <authorList>
            <person name="Kyrpides N."/>
        </authorList>
    </citation>
    <scope>NUCLEOTIDE SEQUENCE [LARGE SCALE GENOMIC DNA]</scope>
    <source>
        <strain evidence="3 4">DSM 19573</strain>
    </source>
</reference>
<name>A0A318XS16_9FIRM</name>
<dbReference type="PANTHER" id="PTHR33744">
    <property type="entry name" value="CARBOHYDRATE DIACID REGULATOR"/>
    <property type="match status" value="1"/>
</dbReference>
<dbReference type="InterPro" id="IPR042070">
    <property type="entry name" value="PucR_C-HTH_sf"/>
</dbReference>
<evidence type="ECO:0000259" key="1">
    <source>
        <dbReference type="Pfam" id="PF07905"/>
    </source>
</evidence>
<dbReference type="Pfam" id="PF07905">
    <property type="entry name" value="PucR"/>
    <property type="match status" value="1"/>
</dbReference>
<accession>A0A318XS16</accession>
<evidence type="ECO:0000259" key="2">
    <source>
        <dbReference type="Pfam" id="PF13556"/>
    </source>
</evidence>
<evidence type="ECO:0000313" key="4">
    <source>
        <dbReference type="Proteomes" id="UP000248132"/>
    </source>
</evidence>
<dbReference type="PANTHER" id="PTHR33744:SF1">
    <property type="entry name" value="DNA-BINDING TRANSCRIPTIONAL ACTIVATOR ADER"/>
    <property type="match status" value="1"/>
</dbReference>
<organism evidence="3 4">
    <name type="scientific">Ruminiclostridium sufflavum DSM 19573</name>
    <dbReference type="NCBI Taxonomy" id="1121337"/>
    <lineage>
        <taxon>Bacteria</taxon>
        <taxon>Bacillati</taxon>
        <taxon>Bacillota</taxon>
        <taxon>Clostridia</taxon>
        <taxon>Eubacteriales</taxon>
        <taxon>Oscillospiraceae</taxon>
        <taxon>Ruminiclostridium</taxon>
    </lineage>
</organism>
<dbReference type="InterPro" id="IPR025736">
    <property type="entry name" value="PucR_C-HTH_dom"/>
</dbReference>
<dbReference type="InterPro" id="IPR012914">
    <property type="entry name" value="PucR_dom"/>
</dbReference>
<keyword evidence="4" id="KW-1185">Reference proteome</keyword>
<proteinExistence type="predicted"/>
<dbReference type="OrthoDB" id="212459at2"/>
<dbReference type="RefSeq" id="WP_110460287.1">
    <property type="nucleotide sequence ID" value="NZ_QKMR01000001.1"/>
</dbReference>
<comment type="caution">
    <text evidence="3">The sequence shown here is derived from an EMBL/GenBank/DDBJ whole genome shotgun (WGS) entry which is preliminary data.</text>
</comment>
<dbReference type="Proteomes" id="UP000248132">
    <property type="component" value="Unassembled WGS sequence"/>
</dbReference>
<sequence length="396" mass="45361">MISVKNVLELPALRTLRIIGGHNGLDNRVGYVTVMEVPDITKWLRGNDFLITSLYSVRNDVGLQCQLIEKLSKSSCSCIAIKTGQYVKEIADELVKTADACKIPLLEIPYDVHYNDIIICVMTAILEDKDVNIVIEKYLKDIIFDNYNDENLMIERGRLLGVLVEGSFYTSMNFSFPSGFEPSREESDSLVRVGKALAQYAAKQSEISPNGMISMKNDISIIFKACSAEAVLKGLFFIEKEAEKQLEYYLKDIDVKIGYGTIEKNIKGIKYTYFNALKAVRTGYLFRPREKVYNYEDIEMYCVLNNLFKEDTKEFSEKILKPVTNKELLSTLNTYYECNASIEKTADSLYVHKNTIKYRLERIHEITGLDIKDNNDNFKLHLAVLIDKINRNNKEL</sequence>
<dbReference type="Gene3D" id="1.10.10.2840">
    <property type="entry name" value="PucR C-terminal helix-turn-helix domain"/>
    <property type="match status" value="1"/>
</dbReference>
<feature type="domain" description="Purine catabolism PurC-like" evidence="1">
    <location>
        <begin position="6"/>
        <end position="125"/>
    </location>
</feature>
<feature type="domain" description="PucR C-terminal helix-turn-helix" evidence="2">
    <location>
        <begin position="328"/>
        <end position="386"/>
    </location>
</feature>
<dbReference type="AlphaFoldDB" id="A0A318XS16"/>
<evidence type="ECO:0000313" key="3">
    <source>
        <dbReference type="EMBL" id="PYG90314.1"/>
    </source>
</evidence>
<protein>
    <submittedName>
        <fullName evidence="3">Purine catabolism regulator</fullName>
    </submittedName>
</protein>
<gene>
    <name evidence="3" type="ORF">LY28_00195</name>
</gene>
<dbReference type="EMBL" id="QKMR01000001">
    <property type="protein sequence ID" value="PYG90314.1"/>
    <property type="molecule type" value="Genomic_DNA"/>
</dbReference>
<dbReference type="InterPro" id="IPR051448">
    <property type="entry name" value="CdaR-like_regulators"/>
</dbReference>